<dbReference type="EMBL" id="KK107024">
    <property type="protein sequence ID" value="EZA62276.1"/>
    <property type="molecule type" value="Genomic_DNA"/>
</dbReference>
<organism evidence="1 2">
    <name type="scientific">Ooceraea biroi</name>
    <name type="common">Clonal raider ant</name>
    <name type="synonym">Cerapachys biroi</name>
    <dbReference type="NCBI Taxonomy" id="2015173"/>
    <lineage>
        <taxon>Eukaryota</taxon>
        <taxon>Metazoa</taxon>
        <taxon>Ecdysozoa</taxon>
        <taxon>Arthropoda</taxon>
        <taxon>Hexapoda</taxon>
        <taxon>Insecta</taxon>
        <taxon>Pterygota</taxon>
        <taxon>Neoptera</taxon>
        <taxon>Endopterygota</taxon>
        <taxon>Hymenoptera</taxon>
        <taxon>Apocrita</taxon>
        <taxon>Aculeata</taxon>
        <taxon>Formicoidea</taxon>
        <taxon>Formicidae</taxon>
        <taxon>Dorylinae</taxon>
        <taxon>Ooceraea</taxon>
    </lineage>
</organism>
<proteinExistence type="predicted"/>
<protein>
    <submittedName>
        <fullName evidence="1">Uncharacterized protein</fullName>
    </submittedName>
</protein>
<evidence type="ECO:0000313" key="2">
    <source>
        <dbReference type="Proteomes" id="UP000053097"/>
    </source>
</evidence>
<feature type="non-terminal residue" evidence="1">
    <location>
        <position position="1"/>
    </location>
</feature>
<dbReference type="AlphaFoldDB" id="A0A026X2N5"/>
<reference evidence="1 2" key="1">
    <citation type="journal article" date="2014" name="Curr. Biol.">
        <title>The genome of the clonal raider ant Cerapachys biroi.</title>
        <authorList>
            <person name="Oxley P.R."/>
            <person name="Ji L."/>
            <person name="Fetter-Pruneda I."/>
            <person name="McKenzie S.K."/>
            <person name="Li C."/>
            <person name="Hu H."/>
            <person name="Zhang G."/>
            <person name="Kronauer D.J."/>
        </authorList>
    </citation>
    <scope>NUCLEOTIDE SEQUENCE [LARGE SCALE GENOMIC DNA]</scope>
</reference>
<evidence type="ECO:0000313" key="1">
    <source>
        <dbReference type="EMBL" id="EZA62276.1"/>
    </source>
</evidence>
<sequence length="109" mass="12405">NNNNKFKKVIYNILNAGVKIVETASFIVTSVFNEGCNSILKIMNLLEIQIGLQTQNFSQRYDEERLARQRRRSLSTTKKARTARKASQMVQNECYEEVEGLLYGAGIAD</sequence>
<keyword evidence="2" id="KW-1185">Reference proteome</keyword>
<accession>A0A026X2N5</accession>
<gene>
    <name evidence="1" type="ORF">X777_00644</name>
</gene>
<dbReference type="Proteomes" id="UP000053097">
    <property type="component" value="Unassembled WGS sequence"/>
</dbReference>
<name>A0A026X2N5_OOCBI</name>